<dbReference type="RefSeq" id="WP_131889210.1">
    <property type="nucleotide sequence ID" value="NZ_SMKU01000006.1"/>
</dbReference>
<feature type="transmembrane region" description="Helical" evidence="1">
    <location>
        <begin position="44"/>
        <end position="63"/>
    </location>
</feature>
<keyword evidence="1" id="KW-0472">Membrane</keyword>
<keyword evidence="1" id="KW-0812">Transmembrane</keyword>
<evidence type="ECO:0000313" key="2">
    <source>
        <dbReference type="EMBL" id="TDD96459.1"/>
    </source>
</evidence>
<gene>
    <name evidence="2" type="ORF">E1298_03195</name>
</gene>
<protein>
    <submittedName>
        <fullName evidence="2">Uncharacterized protein</fullName>
    </submittedName>
</protein>
<keyword evidence="3" id="KW-1185">Reference proteome</keyword>
<feature type="transmembrane region" description="Helical" evidence="1">
    <location>
        <begin position="19"/>
        <end position="38"/>
    </location>
</feature>
<name>A0A4R5CC74_9ACTN</name>
<keyword evidence="1" id="KW-1133">Transmembrane helix</keyword>
<evidence type="ECO:0000256" key="1">
    <source>
        <dbReference type="SAM" id="Phobius"/>
    </source>
</evidence>
<comment type="caution">
    <text evidence="2">The sequence shown here is derived from an EMBL/GenBank/DDBJ whole genome shotgun (WGS) entry which is preliminary data.</text>
</comment>
<accession>A0A4R5CC74</accession>
<evidence type="ECO:0000313" key="3">
    <source>
        <dbReference type="Proteomes" id="UP000294513"/>
    </source>
</evidence>
<dbReference type="AlphaFoldDB" id="A0A4R5CC74"/>
<reference evidence="2 3" key="1">
    <citation type="submission" date="2019-03" db="EMBL/GenBank/DDBJ databases">
        <title>Draft genome sequences of novel Actinobacteria.</title>
        <authorList>
            <person name="Sahin N."/>
            <person name="Ay H."/>
            <person name="Saygin H."/>
        </authorList>
    </citation>
    <scope>NUCLEOTIDE SEQUENCE [LARGE SCALE GENOMIC DNA]</scope>
    <source>
        <strain evidence="2 3">H3C3</strain>
    </source>
</reference>
<organism evidence="2 3">
    <name type="scientific">Actinomadura rubrisoli</name>
    <dbReference type="NCBI Taxonomy" id="2530368"/>
    <lineage>
        <taxon>Bacteria</taxon>
        <taxon>Bacillati</taxon>
        <taxon>Actinomycetota</taxon>
        <taxon>Actinomycetes</taxon>
        <taxon>Streptosporangiales</taxon>
        <taxon>Thermomonosporaceae</taxon>
        <taxon>Actinomadura</taxon>
    </lineage>
</organism>
<proteinExistence type="predicted"/>
<dbReference type="EMBL" id="SMKU01000006">
    <property type="protein sequence ID" value="TDD96459.1"/>
    <property type="molecule type" value="Genomic_DNA"/>
</dbReference>
<dbReference type="Proteomes" id="UP000294513">
    <property type="component" value="Unassembled WGS sequence"/>
</dbReference>
<sequence>MPVSTDPDQLRVPLWRRSLGGIFVLFLLLASVGFVVSAAHPPHLWIVLAAVFVVGSAGIVAASRRLRKAVSRRAGDRT</sequence>